<organism evidence="1 2">
    <name type="scientific">Linnemannia schmuckeri</name>
    <dbReference type="NCBI Taxonomy" id="64567"/>
    <lineage>
        <taxon>Eukaryota</taxon>
        <taxon>Fungi</taxon>
        <taxon>Fungi incertae sedis</taxon>
        <taxon>Mucoromycota</taxon>
        <taxon>Mortierellomycotina</taxon>
        <taxon>Mortierellomycetes</taxon>
        <taxon>Mortierellales</taxon>
        <taxon>Mortierellaceae</taxon>
        <taxon>Linnemannia</taxon>
    </lineage>
</organism>
<reference evidence="1" key="1">
    <citation type="journal article" date="2020" name="Fungal Divers.">
        <title>Resolving the Mortierellaceae phylogeny through synthesis of multi-gene phylogenetics and phylogenomics.</title>
        <authorList>
            <person name="Vandepol N."/>
            <person name="Liber J."/>
            <person name="Desiro A."/>
            <person name="Na H."/>
            <person name="Kennedy M."/>
            <person name="Barry K."/>
            <person name="Grigoriev I.V."/>
            <person name="Miller A.N."/>
            <person name="O'Donnell K."/>
            <person name="Stajich J.E."/>
            <person name="Bonito G."/>
        </authorList>
    </citation>
    <scope>NUCLEOTIDE SEQUENCE</scope>
    <source>
        <strain evidence="1">NRRL 6426</strain>
    </source>
</reference>
<evidence type="ECO:0000313" key="2">
    <source>
        <dbReference type="Proteomes" id="UP000748756"/>
    </source>
</evidence>
<dbReference type="EMBL" id="JAAAUQ010001821">
    <property type="protein sequence ID" value="KAF9132815.1"/>
    <property type="molecule type" value="Genomic_DNA"/>
</dbReference>
<dbReference type="AlphaFoldDB" id="A0A9P5RKZ5"/>
<gene>
    <name evidence="1" type="ORF">BG015_003664</name>
</gene>
<comment type="caution">
    <text evidence="1">The sequence shown here is derived from an EMBL/GenBank/DDBJ whole genome shotgun (WGS) entry which is preliminary data.</text>
</comment>
<sequence>MVLANGLRGGKVSFSSSQQSDFVSKALCRLRQHPDSVHLIVDEPMVVEAVEELKAWGKDPAFLNATSATKGSTLEMLVRRSLQRFNGVRLVDLPFLQGVVLPDWCHNLQLQIDDTNTASGFGCEGDGAAYTPGWSLVLPDKRYTGSLAIKFYSNSVPQKDHKENEISSDVRVCFLKTDGGKGDQAFANVRHAHEGIGTPSNLKGILYIHLEFPRVQGDTPATHVKKDPATSVENVMVYIDLSNMDSFLDEDVEEHRDDVIKLKELIIHVILKVVSTDYLNNTTSSCVSECRRQT</sequence>
<protein>
    <submittedName>
        <fullName evidence="1">Uncharacterized protein</fullName>
    </submittedName>
</protein>
<evidence type="ECO:0000313" key="1">
    <source>
        <dbReference type="EMBL" id="KAF9132815.1"/>
    </source>
</evidence>
<keyword evidence="2" id="KW-1185">Reference proteome</keyword>
<proteinExistence type="predicted"/>
<accession>A0A9P5RKZ5</accession>
<dbReference type="OrthoDB" id="2420447at2759"/>
<dbReference type="Proteomes" id="UP000748756">
    <property type="component" value="Unassembled WGS sequence"/>
</dbReference>
<name>A0A9P5RKZ5_9FUNG</name>